<dbReference type="PANTHER" id="PTHR47959:SF13">
    <property type="entry name" value="ATP-DEPENDENT RNA HELICASE RHLE"/>
    <property type="match status" value="1"/>
</dbReference>
<dbReference type="PANTHER" id="PTHR47959">
    <property type="entry name" value="ATP-DEPENDENT RNA HELICASE RHLE-RELATED"/>
    <property type="match status" value="1"/>
</dbReference>
<dbReference type="InterPro" id="IPR050079">
    <property type="entry name" value="DEAD_box_RNA_helicase"/>
</dbReference>
<dbReference type="InterPro" id="IPR044742">
    <property type="entry name" value="DEAD/DEAH_RhlB"/>
</dbReference>
<evidence type="ECO:0000313" key="12">
    <source>
        <dbReference type="Proteomes" id="UP000638043"/>
    </source>
</evidence>
<gene>
    <name evidence="11" type="ORF">GCM10010910_20190</name>
</gene>
<evidence type="ECO:0000256" key="3">
    <source>
        <dbReference type="ARBA" id="ARBA00022806"/>
    </source>
</evidence>
<evidence type="ECO:0000313" key="11">
    <source>
        <dbReference type="EMBL" id="GGO64707.1"/>
    </source>
</evidence>
<dbReference type="CDD" id="cd18787">
    <property type="entry name" value="SF2_C_DEAD"/>
    <property type="match status" value="1"/>
</dbReference>
<dbReference type="CDD" id="cd00268">
    <property type="entry name" value="DEADc"/>
    <property type="match status" value="1"/>
</dbReference>
<feature type="domain" description="DEAD-box RNA helicase Q" evidence="10">
    <location>
        <begin position="308"/>
        <end position="336"/>
    </location>
</feature>
<dbReference type="Pfam" id="PF00270">
    <property type="entry name" value="DEAD"/>
    <property type="match status" value="1"/>
</dbReference>
<evidence type="ECO:0000256" key="2">
    <source>
        <dbReference type="ARBA" id="ARBA00022801"/>
    </source>
</evidence>
<dbReference type="EMBL" id="BMMQ01000006">
    <property type="protein sequence ID" value="GGO64707.1"/>
    <property type="molecule type" value="Genomic_DNA"/>
</dbReference>
<feature type="compositionally biased region" description="Basic and acidic residues" evidence="7">
    <location>
        <begin position="14"/>
        <end position="36"/>
    </location>
</feature>
<keyword evidence="12" id="KW-1185">Reference proteome</keyword>
<evidence type="ECO:0000256" key="7">
    <source>
        <dbReference type="SAM" id="MobiDB-lite"/>
    </source>
</evidence>
<dbReference type="RefSeq" id="WP_188701521.1">
    <property type="nucleotide sequence ID" value="NZ_BMMQ01000006.1"/>
</dbReference>
<dbReference type="Proteomes" id="UP000638043">
    <property type="component" value="Unassembled WGS sequence"/>
</dbReference>
<dbReference type="InterPro" id="IPR011545">
    <property type="entry name" value="DEAD/DEAH_box_helicase_dom"/>
</dbReference>
<dbReference type="Pfam" id="PF00271">
    <property type="entry name" value="Helicase_C"/>
    <property type="match status" value="1"/>
</dbReference>
<dbReference type="InterPro" id="IPR027417">
    <property type="entry name" value="P-loop_NTPase"/>
</dbReference>
<dbReference type="InterPro" id="IPR014001">
    <property type="entry name" value="Helicase_ATP-bd"/>
</dbReference>
<feature type="compositionally biased region" description="Basic and acidic residues" evidence="7">
    <location>
        <begin position="50"/>
        <end position="284"/>
    </location>
</feature>
<name>A0ABQ2N6E9_9MICO</name>
<feature type="domain" description="Helicase C-terminal" evidence="9">
    <location>
        <begin position="540"/>
        <end position="688"/>
    </location>
</feature>
<evidence type="ECO:0000259" key="10">
    <source>
        <dbReference type="PROSITE" id="PS51195"/>
    </source>
</evidence>
<dbReference type="PROSITE" id="PS51192">
    <property type="entry name" value="HELICASE_ATP_BIND_1"/>
    <property type="match status" value="1"/>
</dbReference>
<organism evidence="11 12">
    <name type="scientific">Microbacterium nanhaiense</name>
    <dbReference type="NCBI Taxonomy" id="1301026"/>
    <lineage>
        <taxon>Bacteria</taxon>
        <taxon>Bacillati</taxon>
        <taxon>Actinomycetota</taxon>
        <taxon>Actinomycetes</taxon>
        <taxon>Micrococcales</taxon>
        <taxon>Microbacteriaceae</taxon>
        <taxon>Microbacterium</taxon>
    </lineage>
</organism>
<comment type="caution">
    <text evidence="11">The sequence shown here is derived from an EMBL/GenBank/DDBJ whole genome shotgun (WGS) entry which is preliminary data.</text>
</comment>
<keyword evidence="3" id="KW-0347">Helicase</keyword>
<proteinExistence type="inferred from homology"/>
<protein>
    <recommendedName>
        <fullName evidence="13">RNA helicase</fullName>
    </recommendedName>
</protein>
<dbReference type="SMART" id="SM00487">
    <property type="entry name" value="DEXDc"/>
    <property type="match status" value="1"/>
</dbReference>
<sequence>MPKNKKPAGGRPARNFDPKFAADRKPRWNRDDRDQRQGGSREGGFNRAGTGRDDRGERRPFNRDERGGRSFDRDNRGGSGRDNRGGFDRSERGGYTRDDRGGFRGDRDNRGGFSRDNRGGFNREDRGERRFDGERGGFRGDRDNRGGFSRDNRGGFNREDRGERRFDGNRGGFNRDDRAPRRFDDNRGERRPFDRDNRGGFNRDDRAPRRFDDNRGPRRFEDRGERRFDKRDDNRFEKRDDNRFDNRFDKREDNREERAPREQNAGERAWQERRDAAPQRTAAHEERIDVVHERLESEAVAAEEVEGQTFADLGLGDNIVRALAGMGADKPFPIQAATAGPIIEGKDVLGRGRTGSGKTIAFGAPLVEALLRARKGKERAYGRSPQALILAPTRELALQIDRTVQLLARSVGLFTTQVYGGVPQGKQVGALKKGVDIVIGTPGRIQDLERQGKLDLSQIQIAVLDEADHMCELGFLEPVQEILRLTKADGQKLLFSATLDREVSALVDEFLKDPQVYEVAGEDQDSGTIDHQVFVVDQRSKRDVLEQLADRDGRTIIFSRTRAFADQLVEQFEDNGLRAIALHGDLNQAKRTRNIERFSKGNIQVLVATDVAARGIHVDDVDLVVQADAPDEYKTYMHRAGRTGRAGRSGRVVTLIPRNRRRRMSELLDRAEIDAPFHEVQPGDERIEELTR</sequence>
<evidence type="ECO:0000259" key="9">
    <source>
        <dbReference type="PROSITE" id="PS51194"/>
    </source>
</evidence>
<evidence type="ECO:0000259" key="8">
    <source>
        <dbReference type="PROSITE" id="PS51192"/>
    </source>
</evidence>
<dbReference type="PROSITE" id="PS51194">
    <property type="entry name" value="HELICASE_CTER"/>
    <property type="match status" value="1"/>
</dbReference>
<reference evidence="12" key="1">
    <citation type="journal article" date="2019" name="Int. J. Syst. Evol. Microbiol.">
        <title>The Global Catalogue of Microorganisms (GCM) 10K type strain sequencing project: providing services to taxonomists for standard genome sequencing and annotation.</title>
        <authorList>
            <consortium name="The Broad Institute Genomics Platform"/>
            <consortium name="The Broad Institute Genome Sequencing Center for Infectious Disease"/>
            <person name="Wu L."/>
            <person name="Ma J."/>
        </authorList>
    </citation>
    <scope>NUCLEOTIDE SEQUENCE [LARGE SCALE GENOMIC DNA]</scope>
    <source>
        <strain evidence="12">CGMCC 4.7181</strain>
    </source>
</reference>
<feature type="short sequence motif" description="Q motif" evidence="6">
    <location>
        <begin position="308"/>
        <end position="336"/>
    </location>
</feature>
<evidence type="ECO:0000256" key="4">
    <source>
        <dbReference type="ARBA" id="ARBA00022840"/>
    </source>
</evidence>
<keyword evidence="2" id="KW-0378">Hydrolase</keyword>
<evidence type="ECO:0000256" key="5">
    <source>
        <dbReference type="ARBA" id="ARBA00038437"/>
    </source>
</evidence>
<evidence type="ECO:0000256" key="1">
    <source>
        <dbReference type="ARBA" id="ARBA00022741"/>
    </source>
</evidence>
<feature type="region of interest" description="Disordered" evidence="7">
    <location>
        <begin position="1"/>
        <end position="284"/>
    </location>
</feature>
<comment type="similarity">
    <text evidence="5">Belongs to the DEAD box helicase family.</text>
</comment>
<dbReference type="PROSITE" id="PS51195">
    <property type="entry name" value="Q_MOTIF"/>
    <property type="match status" value="1"/>
</dbReference>
<feature type="domain" description="Helicase ATP-binding" evidence="8">
    <location>
        <begin position="339"/>
        <end position="517"/>
    </location>
</feature>
<dbReference type="SUPFAM" id="SSF52540">
    <property type="entry name" value="P-loop containing nucleoside triphosphate hydrolases"/>
    <property type="match status" value="1"/>
</dbReference>
<keyword evidence="1" id="KW-0547">Nucleotide-binding</keyword>
<dbReference type="SMART" id="SM00490">
    <property type="entry name" value="HELICc"/>
    <property type="match status" value="1"/>
</dbReference>
<keyword evidence="4" id="KW-0067">ATP-binding</keyword>
<accession>A0ABQ2N6E9</accession>
<dbReference type="Gene3D" id="3.40.50.300">
    <property type="entry name" value="P-loop containing nucleotide triphosphate hydrolases"/>
    <property type="match status" value="2"/>
</dbReference>
<dbReference type="InterPro" id="IPR014014">
    <property type="entry name" value="RNA_helicase_DEAD_Q_motif"/>
</dbReference>
<evidence type="ECO:0000256" key="6">
    <source>
        <dbReference type="PROSITE-ProRule" id="PRU00552"/>
    </source>
</evidence>
<dbReference type="InterPro" id="IPR001650">
    <property type="entry name" value="Helicase_C-like"/>
</dbReference>
<evidence type="ECO:0008006" key="13">
    <source>
        <dbReference type="Google" id="ProtNLM"/>
    </source>
</evidence>